<protein>
    <submittedName>
        <fullName evidence="2">SpoIIIAC/SpoIIIAD family protein</fullName>
    </submittedName>
</protein>
<dbReference type="Pfam" id="PF06686">
    <property type="entry name" value="SpoIIIAC"/>
    <property type="match status" value="2"/>
</dbReference>
<dbReference type="InterPro" id="IPR025664">
    <property type="entry name" value="Spore_III_AC/AD"/>
</dbReference>
<evidence type="ECO:0000256" key="1">
    <source>
        <dbReference type="SAM" id="Phobius"/>
    </source>
</evidence>
<proteinExistence type="predicted"/>
<keyword evidence="1" id="KW-0812">Transmembrane</keyword>
<evidence type="ECO:0000313" key="3">
    <source>
        <dbReference type="Proteomes" id="UP001440599"/>
    </source>
</evidence>
<name>A0ABV1ELU6_9FIRM</name>
<gene>
    <name evidence="2" type="ORF">WMO45_00965</name>
</gene>
<keyword evidence="1" id="KW-0472">Membrane</keyword>
<feature type="transmembrane region" description="Helical" evidence="1">
    <location>
        <begin position="27"/>
        <end position="48"/>
    </location>
</feature>
<dbReference type="Proteomes" id="UP001440599">
    <property type="component" value="Unassembled WGS sequence"/>
</dbReference>
<keyword evidence="3" id="KW-1185">Reference proteome</keyword>
<dbReference type="RefSeq" id="WP_349138761.1">
    <property type="nucleotide sequence ID" value="NZ_JBBMFT010000001.1"/>
</dbReference>
<reference evidence="2 3" key="1">
    <citation type="submission" date="2024-03" db="EMBL/GenBank/DDBJ databases">
        <title>Human intestinal bacterial collection.</title>
        <authorList>
            <person name="Pauvert C."/>
            <person name="Hitch T.C.A."/>
            <person name="Clavel T."/>
        </authorList>
    </citation>
    <scope>NUCLEOTIDE SEQUENCE [LARGE SCALE GENOMIC DNA]</scope>
    <source>
        <strain evidence="2 3">CLA-AP-H34</strain>
    </source>
</reference>
<accession>A0ABV1ELU6</accession>
<organism evidence="2 3">
    <name type="scientific">Flavonifractor hominis</name>
    <dbReference type="NCBI Taxonomy" id="3133178"/>
    <lineage>
        <taxon>Bacteria</taxon>
        <taxon>Bacillati</taxon>
        <taxon>Bacillota</taxon>
        <taxon>Clostridia</taxon>
        <taxon>Eubacteriales</taxon>
        <taxon>Oscillospiraceae</taxon>
        <taxon>Flavonifractor</taxon>
    </lineage>
</organism>
<sequence>MDSVLKVVAVAVTAAVCAVVVKQDAKGIGMVLAMAAGALVLGLSLGAVESVRALMDDLTAMAGLAPAIVDPVVKTVGIAILTRIAAEVCRDAGEGGLAAFTETAGAAMALLVTLPLLRSVLDTLTGLL</sequence>
<keyword evidence="1" id="KW-1133">Transmembrane helix</keyword>
<evidence type="ECO:0000313" key="2">
    <source>
        <dbReference type="EMBL" id="MEQ2455079.1"/>
    </source>
</evidence>
<comment type="caution">
    <text evidence="2">The sequence shown here is derived from an EMBL/GenBank/DDBJ whole genome shotgun (WGS) entry which is preliminary data.</text>
</comment>
<dbReference type="EMBL" id="JBBMFT010000001">
    <property type="protein sequence ID" value="MEQ2455079.1"/>
    <property type="molecule type" value="Genomic_DNA"/>
</dbReference>